<reference evidence="2" key="1">
    <citation type="journal article" date="2020" name="Nature">
        <title>Giant virus diversity and host interactions through global metagenomics.</title>
        <authorList>
            <person name="Schulz F."/>
            <person name="Roux S."/>
            <person name="Paez-Espino D."/>
            <person name="Jungbluth S."/>
            <person name="Walsh D.A."/>
            <person name="Denef V.J."/>
            <person name="McMahon K.D."/>
            <person name="Konstantinidis K.T."/>
            <person name="Eloe-Fadrosh E.A."/>
            <person name="Kyrpides N.C."/>
            <person name="Woyke T."/>
        </authorList>
    </citation>
    <scope>NUCLEOTIDE SEQUENCE</scope>
    <source>
        <strain evidence="2">GVMAG-M-3300023184-105</strain>
    </source>
</reference>
<sequence>MKTPDEYIEKPMDTPEVFVDDLEQKDDTNKRHLNLSFAKNIDEILQKKLEKIKEMTNAEIQTTYKMNRAICHYNSTSAICINVEPDNVEPGSNANPVIPRKYLQKSAQSQKMPTCGTWFEECCNCWFIPWQCIVSWCFKSSSCSKTIAFRINQMYFFILYLFTGELNTEALEYKNYFNVKSTKDDQVNVPEILVTAATIVFELYRTLIGSFLTVFTAQRCGQHTCTIWENIVPKNDLELTGIIFNFLMATTLLIEYVFEIMREAYLIKYLKYDKTIANTGEHIAELYEKSDKHIFTKLIPLYMIYIRFSYVVLFVYFVNVILSAVIVSANYYDNTSIFSFVTNALFIIFKIYNVVEITSYRGDYFYSAYKRKNIHYNTIKSKYLLQDVSEKENIDESSAVSVEPENIVVDISPEQDESNTETAKMSLQKDNENDNTFGEEVVENQPPIGEQMPFDEFLTLFFKNKSSPVKRTMPVIDDGEDLNAHEKEEVLKELFEKKYIDKHVYFKIRLFSHQNNA</sequence>
<dbReference type="EMBL" id="MN739957">
    <property type="protein sequence ID" value="QHT79974.1"/>
    <property type="molecule type" value="Genomic_DNA"/>
</dbReference>
<dbReference type="AlphaFoldDB" id="A0A6C0HHP4"/>
<name>A0A6C0HHP4_9ZZZZ</name>
<feature type="transmembrane region" description="Helical" evidence="1">
    <location>
        <begin position="308"/>
        <end position="331"/>
    </location>
</feature>
<keyword evidence="1" id="KW-0472">Membrane</keyword>
<protein>
    <submittedName>
        <fullName evidence="2">Uncharacterized protein</fullName>
    </submittedName>
</protein>
<keyword evidence="1" id="KW-0812">Transmembrane</keyword>
<feature type="transmembrane region" description="Helical" evidence="1">
    <location>
        <begin position="337"/>
        <end position="355"/>
    </location>
</feature>
<evidence type="ECO:0000313" key="2">
    <source>
        <dbReference type="EMBL" id="QHT79974.1"/>
    </source>
</evidence>
<feature type="transmembrane region" description="Helical" evidence="1">
    <location>
        <begin position="239"/>
        <end position="258"/>
    </location>
</feature>
<accession>A0A6C0HHP4</accession>
<organism evidence="2">
    <name type="scientific">viral metagenome</name>
    <dbReference type="NCBI Taxonomy" id="1070528"/>
    <lineage>
        <taxon>unclassified sequences</taxon>
        <taxon>metagenomes</taxon>
        <taxon>organismal metagenomes</taxon>
    </lineage>
</organism>
<proteinExistence type="predicted"/>
<evidence type="ECO:0000256" key="1">
    <source>
        <dbReference type="SAM" id="Phobius"/>
    </source>
</evidence>
<keyword evidence="1" id="KW-1133">Transmembrane helix</keyword>